<feature type="transmembrane region" description="Helical" evidence="10">
    <location>
        <begin position="603"/>
        <end position="622"/>
    </location>
</feature>
<dbReference type="GO" id="GO:0140359">
    <property type="term" value="F:ABC-type transporter activity"/>
    <property type="evidence" value="ECO:0007669"/>
    <property type="project" value="InterPro"/>
</dbReference>
<feature type="transmembrane region" description="Helical" evidence="10">
    <location>
        <begin position="572"/>
        <end position="597"/>
    </location>
</feature>
<dbReference type="GO" id="GO:0005886">
    <property type="term" value="C:plasma membrane"/>
    <property type="evidence" value="ECO:0007669"/>
    <property type="project" value="TreeGrafter"/>
</dbReference>
<evidence type="ECO:0000256" key="3">
    <source>
        <dbReference type="ARBA" id="ARBA00022448"/>
    </source>
</evidence>
<dbReference type="Pfam" id="PF19055">
    <property type="entry name" value="ABC2_membrane_7"/>
    <property type="match status" value="1"/>
</dbReference>
<evidence type="ECO:0000256" key="8">
    <source>
        <dbReference type="ARBA" id="ARBA00023136"/>
    </source>
</evidence>
<dbReference type="InterPro" id="IPR050352">
    <property type="entry name" value="ABCG_transporters"/>
</dbReference>
<evidence type="ECO:0000256" key="7">
    <source>
        <dbReference type="ARBA" id="ARBA00022989"/>
    </source>
</evidence>
<dbReference type="Pfam" id="PF00005">
    <property type="entry name" value="ABC_tran"/>
    <property type="match status" value="1"/>
</dbReference>
<keyword evidence="14" id="KW-1185">Reference proteome</keyword>
<dbReference type="PANTHER" id="PTHR48041:SF78">
    <property type="entry name" value="ABC TRANSPORTER EXPRESSED IN TRACHEA, ISOFORM A"/>
    <property type="match status" value="1"/>
</dbReference>
<dbReference type="InterPro" id="IPR017871">
    <property type="entry name" value="ABC_transporter-like_CS"/>
</dbReference>
<keyword evidence="5" id="KW-0547">Nucleotide-binding</keyword>
<dbReference type="PROSITE" id="PS50893">
    <property type="entry name" value="ABC_TRANSPORTER_2"/>
    <property type="match status" value="1"/>
</dbReference>
<comment type="similarity">
    <text evidence="2">Belongs to the ABC transporter superfamily. ABCG family. Eye pigment precursor importer (TC 3.A.1.204) subfamily.</text>
</comment>
<feature type="transmembrane region" description="Helical" evidence="10">
    <location>
        <begin position="541"/>
        <end position="560"/>
    </location>
</feature>
<dbReference type="GO" id="GO:0016887">
    <property type="term" value="F:ATP hydrolysis activity"/>
    <property type="evidence" value="ECO:0007669"/>
    <property type="project" value="InterPro"/>
</dbReference>
<evidence type="ECO:0000256" key="4">
    <source>
        <dbReference type="ARBA" id="ARBA00022692"/>
    </source>
</evidence>
<evidence type="ECO:0000259" key="11">
    <source>
        <dbReference type="PROSITE" id="PS50893"/>
    </source>
</evidence>
<feature type="transmembrane region" description="Helical" evidence="10">
    <location>
        <begin position="505"/>
        <end position="529"/>
    </location>
</feature>
<reference evidence="12" key="2">
    <citation type="submission" date="2020-01" db="EMBL/GenBank/DDBJ databases">
        <authorList>
            <person name="Korhonen P.K.K."/>
            <person name="Guangxu M.G."/>
            <person name="Wang T.W."/>
            <person name="Stroehlein A.J.S."/>
            <person name="Young N.D."/>
            <person name="Ang C.-S.A."/>
            <person name="Fernando D.W.F."/>
            <person name="Lu H.L."/>
            <person name="Taylor S.T."/>
            <person name="Ehtesham M.E.M."/>
            <person name="Najaraj S.H.N."/>
            <person name="Harsha G.H.G."/>
            <person name="Madugundu A.M."/>
            <person name="Renuse S.R."/>
            <person name="Holt D.H."/>
            <person name="Pandey A.P."/>
            <person name="Papenfuss A.P."/>
            <person name="Gasser R.B.G."/>
            <person name="Fischer K.F."/>
        </authorList>
    </citation>
    <scope>NUCLEOTIDE SEQUENCE</scope>
    <source>
        <strain evidence="12">SSS_KF_BRIS2020</strain>
    </source>
</reference>
<accession>A0A834VCG3</accession>
<dbReference type="EMBL" id="WVUK01000062">
    <property type="protein sequence ID" value="KAF7490470.1"/>
    <property type="molecule type" value="Genomic_DNA"/>
</dbReference>
<sequence>MDDAEQANESSRNESTTETVVNGEQIEQKKMEMIDSQSTTDEDNPIAMDKTQRQINLNIGQLMNTNENEKSQSNQAATIVSRALLFNRNDSIQSFGHGDYTIMWRNLMWLREKETIILKGICGRFRTGHLTAVMGPSGSGKSTMLDCIVGFRKKGLTGTISVLGDDEDHIKIALITQNDYLIDVLTVREMLVYASKLKNFAHDEDSDGNDDNDDESKDIGVPNEVISTISEQIDNNLSATDSSSKRNLINDKANGTNFHETLVNEVIKKLGLEVCADTFAGNCSGGQRKRISIGLEMISKPNFLILDEPTSGLDSSACYQTVSVMKNLTRDKQSPIGVISTIHQPSARVFNLFDHIYIISYNGYCIYEGSPKNLLQHLSKVDLICPQFHNPADFIAEVASNEHGPKCLQKLIDLKEQQDMSLPDSSPQNEHWLNIRTKTNIQFCCIYIRLASHILIAVFISVLYGDQIGVPSLCPLLKSPLDDLENFATFRKAYQIDVLISTENIAYIFFTLMFAMFGSMMPIIMTFPSNLETLKKEKTNGWYSIAAYYTGSVLSEIPYIMTGQLRDLDRFLWYLLVTTLTASIAQSQGFLVGALFMSDASTAVFLGPITTVPIMLFGGFFVRIKFIPNYLKIFGHLSYLRYSFELMLMIIYGMDRCHLDPEMLNLNQTEPEWKGMANMLLGEGSDKFVDEFAKSLGGVYNAKSGKKYRSTI</sequence>
<evidence type="ECO:0000256" key="5">
    <source>
        <dbReference type="ARBA" id="ARBA00022741"/>
    </source>
</evidence>
<evidence type="ECO:0000256" key="10">
    <source>
        <dbReference type="SAM" id="Phobius"/>
    </source>
</evidence>
<dbReference type="GO" id="GO:0005524">
    <property type="term" value="F:ATP binding"/>
    <property type="evidence" value="ECO:0007669"/>
    <property type="project" value="UniProtKB-KW"/>
</dbReference>
<dbReference type="Proteomes" id="UP000070412">
    <property type="component" value="Unassembled WGS sequence"/>
</dbReference>
<evidence type="ECO:0000256" key="9">
    <source>
        <dbReference type="SAM" id="MobiDB-lite"/>
    </source>
</evidence>
<evidence type="ECO:0000313" key="12">
    <source>
        <dbReference type="EMBL" id="KAF7490470.1"/>
    </source>
</evidence>
<gene>
    <name evidence="12" type="ORF">SSS_1741</name>
</gene>
<dbReference type="PANTHER" id="PTHR48041">
    <property type="entry name" value="ABC TRANSPORTER G FAMILY MEMBER 28"/>
    <property type="match status" value="1"/>
</dbReference>
<dbReference type="Pfam" id="PF01061">
    <property type="entry name" value="ABC2_membrane"/>
    <property type="match status" value="1"/>
</dbReference>
<dbReference type="InterPro" id="IPR003439">
    <property type="entry name" value="ABC_transporter-like_ATP-bd"/>
</dbReference>
<comment type="subcellular location">
    <subcellularLocation>
        <location evidence="1">Membrane</location>
        <topology evidence="1">Multi-pass membrane protein</topology>
    </subcellularLocation>
</comment>
<feature type="compositionally biased region" description="Polar residues" evidence="9">
    <location>
        <begin position="7"/>
        <end position="22"/>
    </location>
</feature>
<evidence type="ECO:0000313" key="14">
    <source>
        <dbReference type="Proteomes" id="UP000070412"/>
    </source>
</evidence>
<feature type="region of interest" description="Disordered" evidence="9">
    <location>
        <begin position="1"/>
        <end position="45"/>
    </location>
</feature>
<evidence type="ECO:0000256" key="6">
    <source>
        <dbReference type="ARBA" id="ARBA00022840"/>
    </source>
</evidence>
<dbReference type="InterPro" id="IPR027417">
    <property type="entry name" value="P-loop_NTPase"/>
</dbReference>
<dbReference type="PROSITE" id="PS00211">
    <property type="entry name" value="ABC_TRANSPORTER_1"/>
    <property type="match status" value="1"/>
</dbReference>
<keyword evidence="8 10" id="KW-0472">Membrane</keyword>
<evidence type="ECO:0000256" key="1">
    <source>
        <dbReference type="ARBA" id="ARBA00004141"/>
    </source>
</evidence>
<name>A0A834VCG3_SARSC</name>
<dbReference type="InterPro" id="IPR013525">
    <property type="entry name" value="ABC2_TM"/>
</dbReference>
<keyword evidence="7 10" id="KW-1133">Transmembrane helix</keyword>
<keyword evidence="4 10" id="KW-0812">Transmembrane</keyword>
<reference evidence="14" key="1">
    <citation type="journal article" date="2020" name="PLoS Negl. Trop. Dis.">
        <title>High-quality nuclear genome for Sarcoptes scabiei-A critical resource for a neglected parasite.</title>
        <authorList>
            <person name="Korhonen P.K."/>
            <person name="Gasser R.B."/>
            <person name="Ma G."/>
            <person name="Wang T."/>
            <person name="Stroehlein A.J."/>
            <person name="Young N.D."/>
            <person name="Ang C.S."/>
            <person name="Fernando D.D."/>
            <person name="Lu H.C."/>
            <person name="Taylor S."/>
            <person name="Reynolds S.L."/>
            <person name="Mofiz E."/>
            <person name="Najaraj S.H."/>
            <person name="Gowda H."/>
            <person name="Madugundu A."/>
            <person name="Renuse S."/>
            <person name="Holt D."/>
            <person name="Pandey A."/>
            <person name="Papenfuss A.T."/>
            <person name="Fischer K."/>
        </authorList>
    </citation>
    <scope>NUCLEOTIDE SEQUENCE [LARGE SCALE GENOMIC DNA]</scope>
</reference>
<proteinExistence type="inferred from homology"/>
<dbReference type="InterPro" id="IPR043926">
    <property type="entry name" value="ABCG_dom"/>
</dbReference>
<organism evidence="12">
    <name type="scientific">Sarcoptes scabiei</name>
    <name type="common">Itch mite</name>
    <name type="synonym">Acarus scabiei</name>
    <dbReference type="NCBI Taxonomy" id="52283"/>
    <lineage>
        <taxon>Eukaryota</taxon>
        <taxon>Metazoa</taxon>
        <taxon>Ecdysozoa</taxon>
        <taxon>Arthropoda</taxon>
        <taxon>Chelicerata</taxon>
        <taxon>Arachnida</taxon>
        <taxon>Acari</taxon>
        <taxon>Acariformes</taxon>
        <taxon>Sarcoptiformes</taxon>
        <taxon>Astigmata</taxon>
        <taxon>Psoroptidia</taxon>
        <taxon>Sarcoptoidea</taxon>
        <taxon>Sarcoptidae</taxon>
        <taxon>Sarcoptinae</taxon>
        <taxon>Sarcoptes</taxon>
    </lineage>
</organism>
<feature type="transmembrane region" description="Helical" evidence="10">
    <location>
        <begin position="446"/>
        <end position="465"/>
    </location>
</feature>
<dbReference type="AlphaFoldDB" id="A0A834VCG3"/>
<dbReference type="InterPro" id="IPR003593">
    <property type="entry name" value="AAA+_ATPase"/>
</dbReference>
<evidence type="ECO:0000256" key="2">
    <source>
        <dbReference type="ARBA" id="ARBA00005814"/>
    </source>
</evidence>
<dbReference type="EnsemblMetazoa" id="SSS_1741s_mrna">
    <property type="protein sequence ID" value="KAF7490470.1"/>
    <property type="gene ID" value="SSS_1741"/>
</dbReference>
<evidence type="ECO:0000313" key="13">
    <source>
        <dbReference type="EnsemblMetazoa" id="KAF7490470.1"/>
    </source>
</evidence>
<dbReference type="OrthoDB" id="6497389at2759"/>
<keyword evidence="3" id="KW-0813">Transport</keyword>
<keyword evidence="6 12" id="KW-0067">ATP-binding</keyword>
<dbReference type="Gene3D" id="3.40.50.300">
    <property type="entry name" value="P-loop containing nucleotide triphosphate hydrolases"/>
    <property type="match status" value="1"/>
</dbReference>
<dbReference type="SUPFAM" id="SSF52540">
    <property type="entry name" value="P-loop containing nucleoside triphosphate hydrolases"/>
    <property type="match status" value="1"/>
</dbReference>
<reference evidence="13" key="3">
    <citation type="submission" date="2022-06" db="UniProtKB">
        <authorList>
            <consortium name="EnsemblMetazoa"/>
        </authorList>
    </citation>
    <scope>IDENTIFICATION</scope>
</reference>
<dbReference type="SMART" id="SM00382">
    <property type="entry name" value="AAA"/>
    <property type="match status" value="1"/>
</dbReference>
<feature type="domain" description="ABC transporter" evidence="11">
    <location>
        <begin position="102"/>
        <end position="387"/>
    </location>
</feature>
<protein>
    <submittedName>
        <fullName evidence="12">ATP-binding cassette sub-family G member 1</fullName>
    </submittedName>
</protein>